<gene>
    <name evidence="1" type="primary">fliM</name>
    <name evidence="1" type="ORF">BUCICUMA2628_050</name>
</gene>
<dbReference type="EMBL" id="LR217695">
    <property type="protein sequence ID" value="VFP78032.1"/>
    <property type="molecule type" value="Genomic_DNA"/>
</dbReference>
<protein>
    <submittedName>
        <fullName evidence="1">Flagellar motor switch protein FliM</fullName>
    </submittedName>
</protein>
<sequence length="210" mass="25854">MSRKFNFLYKSNNNQELNHINFMNFFLNKKKIFFRNLFSDFILLFEKKFSKFFYCNVNIQFIRSYIKYHHIYMKSLYIKYIGKQFMLRDCTDKCLILITQDLFIIFINYLFGHVNENTDEYCNYKNLTLHEIKILDLLLQKIFIICDLTFLSNISTSSINNCKYYSLNDFLFTRFIKFPYICFEFNIYIKNRINVLKIYIPNCIVEKFYK</sequence>
<evidence type="ECO:0000313" key="2">
    <source>
        <dbReference type="Proteomes" id="UP000294404"/>
    </source>
</evidence>
<reference evidence="1 2" key="1">
    <citation type="submission" date="2019-02" db="EMBL/GenBank/DDBJ databases">
        <authorList>
            <person name="Manzano-Marin A."/>
            <person name="Manzano-Marin A."/>
        </authorList>
    </citation>
    <scope>NUCLEOTIDE SEQUENCE [LARGE SCALE GENOMIC DNA]</scope>
    <source>
        <strain evidence="1 2">BuCicuneomaculata</strain>
    </source>
</reference>
<organism evidence="1 2">
    <name type="scientific">Buchnera aphidicola</name>
    <name type="common">Cinara cuneomaculata</name>
    <dbReference type="NCBI Taxonomy" id="1660040"/>
    <lineage>
        <taxon>Bacteria</taxon>
        <taxon>Pseudomonadati</taxon>
        <taxon>Pseudomonadota</taxon>
        <taxon>Gammaproteobacteria</taxon>
        <taxon>Enterobacterales</taxon>
        <taxon>Erwiniaceae</taxon>
        <taxon>Buchnera</taxon>
    </lineage>
</organism>
<proteinExistence type="predicted"/>
<dbReference type="OrthoDB" id="6554107at2"/>
<name>A0A451CXE1_9GAMM</name>
<keyword evidence="1" id="KW-0966">Cell projection</keyword>
<dbReference type="AlphaFoldDB" id="A0A451CXE1"/>
<evidence type="ECO:0000313" key="1">
    <source>
        <dbReference type="EMBL" id="VFP78032.1"/>
    </source>
</evidence>
<keyword evidence="1" id="KW-0282">Flagellum</keyword>
<accession>A0A451CXE1</accession>
<keyword evidence="1" id="KW-0969">Cilium</keyword>
<dbReference type="RefSeq" id="WP_154027059.1">
    <property type="nucleotide sequence ID" value="NZ_LR217695.1"/>
</dbReference>
<dbReference type="Proteomes" id="UP000294404">
    <property type="component" value="Chromosome"/>
</dbReference>